<dbReference type="RefSeq" id="WP_168522884.1">
    <property type="nucleotide sequence ID" value="NZ_JAAXLS010000065.1"/>
</dbReference>
<dbReference type="Pfam" id="PF04542">
    <property type="entry name" value="Sigma70_r2"/>
    <property type="match status" value="1"/>
</dbReference>
<gene>
    <name evidence="5" type="ORF">HFP15_38505</name>
</gene>
<keyword evidence="3" id="KW-0804">Transcription</keyword>
<reference evidence="5 6" key="1">
    <citation type="submission" date="2020-04" db="EMBL/GenBank/DDBJ databases">
        <title>Novel species.</title>
        <authorList>
            <person name="Teo W.F.A."/>
            <person name="Lipun K."/>
            <person name="Srisuk N."/>
            <person name="Duangmal K."/>
        </authorList>
    </citation>
    <scope>NUCLEOTIDE SEQUENCE [LARGE SCALE GENOMIC DNA]</scope>
    <source>
        <strain evidence="5 6">K13G38</strain>
    </source>
</reference>
<name>A0ABX1JJV3_9PSEU</name>
<dbReference type="PANTHER" id="PTHR43133:SF57">
    <property type="entry name" value="RNA POLYMERASE SIGMA-70 FACTOR"/>
    <property type="match status" value="1"/>
</dbReference>
<dbReference type="PANTHER" id="PTHR43133">
    <property type="entry name" value="RNA POLYMERASE ECF-TYPE SIGMA FACTO"/>
    <property type="match status" value="1"/>
</dbReference>
<dbReference type="InterPro" id="IPR036388">
    <property type="entry name" value="WH-like_DNA-bd_sf"/>
</dbReference>
<dbReference type="Gene3D" id="1.10.1740.10">
    <property type="match status" value="1"/>
</dbReference>
<protein>
    <submittedName>
        <fullName evidence="5">Sigma-70 family RNA polymerase sigma factor</fullName>
    </submittedName>
</protein>
<dbReference type="InterPro" id="IPR014284">
    <property type="entry name" value="RNA_pol_sigma-70_dom"/>
</dbReference>
<evidence type="ECO:0000313" key="6">
    <source>
        <dbReference type="Proteomes" id="UP000715441"/>
    </source>
</evidence>
<sequence length="186" mass="21006">MTALTDLPARVATRTAAGADDAEQWTLLRRAQAGDTDAFAQIYQAQRHFVFAYLYRRVTNRHTAQDLTAETFARAWRSRTAVTHQRSEVNAWLVTIARNLLLDYRKAAARRECPTADADPGIDRSPRPEDAAVVAEAAREAAHAVRPLLAALTEDQRRCLFLKFWACLSNREIVRSPRSSTATRRR</sequence>
<evidence type="ECO:0000256" key="2">
    <source>
        <dbReference type="ARBA" id="ARBA00023082"/>
    </source>
</evidence>
<evidence type="ECO:0000256" key="1">
    <source>
        <dbReference type="ARBA" id="ARBA00023015"/>
    </source>
</evidence>
<dbReference type="Proteomes" id="UP000715441">
    <property type="component" value="Unassembled WGS sequence"/>
</dbReference>
<dbReference type="SUPFAM" id="SSF88946">
    <property type="entry name" value="Sigma2 domain of RNA polymerase sigma factors"/>
    <property type="match status" value="1"/>
</dbReference>
<accession>A0ABX1JJV3</accession>
<dbReference type="InterPro" id="IPR039425">
    <property type="entry name" value="RNA_pol_sigma-70-like"/>
</dbReference>
<evidence type="ECO:0000259" key="4">
    <source>
        <dbReference type="Pfam" id="PF04542"/>
    </source>
</evidence>
<proteinExistence type="predicted"/>
<dbReference type="InterPro" id="IPR007627">
    <property type="entry name" value="RNA_pol_sigma70_r2"/>
</dbReference>
<dbReference type="Gene3D" id="1.10.10.10">
    <property type="entry name" value="Winged helix-like DNA-binding domain superfamily/Winged helix DNA-binding domain"/>
    <property type="match status" value="1"/>
</dbReference>
<comment type="caution">
    <text evidence="5">The sequence shown here is derived from an EMBL/GenBank/DDBJ whole genome shotgun (WGS) entry which is preliminary data.</text>
</comment>
<feature type="domain" description="RNA polymerase sigma-70 region 2" evidence="4">
    <location>
        <begin position="43"/>
        <end position="110"/>
    </location>
</feature>
<dbReference type="EMBL" id="JAAXLS010000065">
    <property type="protein sequence ID" value="NKQ58750.1"/>
    <property type="molecule type" value="Genomic_DNA"/>
</dbReference>
<keyword evidence="2" id="KW-0731">Sigma factor</keyword>
<keyword evidence="6" id="KW-1185">Reference proteome</keyword>
<keyword evidence="1" id="KW-0805">Transcription regulation</keyword>
<evidence type="ECO:0000256" key="3">
    <source>
        <dbReference type="ARBA" id="ARBA00023163"/>
    </source>
</evidence>
<dbReference type="NCBIfam" id="TIGR02937">
    <property type="entry name" value="sigma70-ECF"/>
    <property type="match status" value="1"/>
</dbReference>
<evidence type="ECO:0000313" key="5">
    <source>
        <dbReference type="EMBL" id="NKQ58750.1"/>
    </source>
</evidence>
<organism evidence="5 6">
    <name type="scientific">Amycolatopsis acididurans</name>
    <dbReference type="NCBI Taxonomy" id="2724524"/>
    <lineage>
        <taxon>Bacteria</taxon>
        <taxon>Bacillati</taxon>
        <taxon>Actinomycetota</taxon>
        <taxon>Actinomycetes</taxon>
        <taxon>Pseudonocardiales</taxon>
        <taxon>Pseudonocardiaceae</taxon>
        <taxon>Amycolatopsis</taxon>
    </lineage>
</organism>
<dbReference type="InterPro" id="IPR013325">
    <property type="entry name" value="RNA_pol_sigma_r2"/>
</dbReference>